<sequence>MADQTASRLVRSASSASTTSASASRPRRQNSSDPFDDSVGAVSGLSVGRYEPGTASANARPATASNNNHSTNNNSNNNFNVKPNSNTDYNPYAAQNIPVQNIPYAAIQNNPYAAPNNNYGYPSNSYAPNFNNTPNNAVVNPYGGSGVPAPAPVPVPVPIAMPQFQPQFQQPLPQQQQQFQNQSQNQSQLSRAPSISTGSQGARRPPTASTAQLPNNGSTNSNPNLNPDLYVGVNATGSSINSNFNSAASNIANPYIQPQPAASDPFNNPYTTPYTPPEQNRSQLRTQPDPNSQYNNQYVQQQQQQQSYPDQQLSPFSNPNISNNAYSAYNAYPQQQQQPYMDGQQYMMNQQQQQYGYNPQQQFQQQQQQSQKSLPPWNEEYGQGGDLASNAPLRSALQNEYEMGPVSGYNEKGGLGGSQKDGFFAFLPAPMQRFAEKMGRCCCPVNKKHRIICWSVVVVVVVLLSVLGYLYIPRYLKENGFPQIKVYAINFTNFGSTNSPYSFSVANASDPDYNTLRFQMNLSMNLGTYNPNAYDFKVSSIALTANMIVNTSVVDNPLLTTPLKSYSSLLNLIPIPTDTPASYQASTAAQVGTASYGSIVFPGKNTVNYTMLFLLDYSPDPVVGLLQDPTINEIASACGITARTNTQRTMDIKYNAKSVIDVLKELGFNPTISGDIHINCPFSEAQITAVVKDVEGGATILSAIETVFGGGAGSVAAPTITVTDGGSGSSGSSSGSSGSSSGSSSISSSSSSSGKSGSSGSSSNSTVSAGEIATGGIDSSTSTQTVSGTETITGTITGVTDGLPTATVATTDAAVGATATTTAGNAAGGAGAGFPRN</sequence>
<evidence type="ECO:0000256" key="2">
    <source>
        <dbReference type="SAM" id="Phobius"/>
    </source>
</evidence>
<feature type="compositionally biased region" description="Low complexity" evidence="1">
    <location>
        <begin position="778"/>
        <end position="789"/>
    </location>
</feature>
<evidence type="ECO:0000313" key="3">
    <source>
        <dbReference type="EMBL" id="KAJ3127253.1"/>
    </source>
</evidence>
<feature type="region of interest" description="Disordered" evidence="1">
    <location>
        <begin position="169"/>
        <end position="230"/>
    </location>
</feature>
<dbReference type="AlphaFoldDB" id="A0AAD5T2X1"/>
<keyword evidence="2" id="KW-1133">Transmembrane helix</keyword>
<organism evidence="3 4">
    <name type="scientific">Physocladia obscura</name>
    <dbReference type="NCBI Taxonomy" id="109957"/>
    <lineage>
        <taxon>Eukaryota</taxon>
        <taxon>Fungi</taxon>
        <taxon>Fungi incertae sedis</taxon>
        <taxon>Chytridiomycota</taxon>
        <taxon>Chytridiomycota incertae sedis</taxon>
        <taxon>Chytridiomycetes</taxon>
        <taxon>Chytridiales</taxon>
        <taxon>Chytriomycetaceae</taxon>
        <taxon>Physocladia</taxon>
    </lineage>
</organism>
<feature type="compositionally biased region" description="Low complexity" evidence="1">
    <location>
        <begin position="353"/>
        <end position="371"/>
    </location>
</feature>
<feature type="region of interest" description="Disordered" evidence="1">
    <location>
        <begin position="353"/>
        <end position="389"/>
    </location>
</feature>
<feature type="compositionally biased region" description="Low complexity" evidence="1">
    <location>
        <begin position="65"/>
        <end position="86"/>
    </location>
</feature>
<feature type="compositionally biased region" description="Low complexity" evidence="1">
    <location>
        <begin position="730"/>
        <end position="765"/>
    </location>
</feature>
<feature type="region of interest" description="Disordered" evidence="1">
    <location>
        <begin position="255"/>
        <end position="325"/>
    </location>
</feature>
<dbReference type="EMBL" id="JADGJH010000520">
    <property type="protein sequence ID" value="KAJ3127253.1"/>
    <property type="molecule type" value="Genomic_DNA"/>
</dbReference>
<feature type="compositionally biased region" description="Low complexity" evidence="1">
    <location>
        <begin position="290"/>
        <end position="325"/>
    </location>
</feature>
<feature type="region of interest" description="Disordered" evidence="1">
    <location>
        <begin position="1"/>
        <end position="92"/>
    </location>
</feature>
<keyword evidence="2" id="KW-0472">Membrane</keyword>
<accession>A0AAD5T2X1</accession>
<reference evidence="3" key="1">
    <citation type="submission" date="2020-05" db="EMBL/GenBank/DDBJ databases">
        <title>Phylogenomic resolution of chytrid fungi.</title>
        <authorList>
            <person name="Stajich J.E."/>
            <person name="Amses K."/>
            <person name="Simmons R."/>
            <person name="Seto K."/>
            <person name="Myers J."/>
            <person name="Bonds A."/>
            <person name="Quandt C.A."/>
            <person name="Barry K."/>
            <person name="Liu P."/>
            <person name="Grigoriev I."/>
            <person name="Longcore J.E."/>
            <person name="James T.Y."/>
        </authorList>
    </citation>
    <scope>NUCLEOTIDE SEQUENCE</scope>
    <source>
        <strain evidence="3">JEL0513</strain>
    </source>
</reference>
<gene>
    <name evidence="3" type="ORF">HK100_009848</name>
</gene>
<feature type="compositionally biased region" description="Low complexity" evidence="1">
    <location>
        <begin position="213"/>
        <end position="227"/>
    </location>
</feature>
<feature type="compositionally biased region" description="Polar residues" evidence="1">
    <location>
        <begin position="191"/>
        <end position="200"/>
    </location>
</feature>
<evidence type="ECO:0000313" key="4">
    <source>
        <dbReference type="Proteomes" id="UP001211907"/>
    </source>
</evidence>
<evidence type="ECO:0000256" key="1">
    <source>
        <dbReference type="SAM" id="MobiDB-lite"/>
    </source>
</evidence>
<comment type="caution">
    <text evidence="3">The sequence shown here is derived from an EMBL/GenBank/DDBJ whole genome shotgun (WGS) entry which is preliminary data.</text>
</comment>
<feature type="compositionally biased region" description="Low complexity" evidence="1">
    <location>
        <begin position="1"/>
        <end position="24"/>
    </location>
</feature>
<proteinExistence type="predicted"/>
<dbReference type="Proteomes" id="UP001211907">
    <property type="component" value="Unassembled WGS sequence"/>
</dbReference>
<keyword evidence="4" id="KW-1185">Reference proteome</keyword>
<feature type="compositionally biased region" description="Polar residues" evidence="1">
    <location>
        <begin position="278"/>
        <end position="289"/>
    </location>
</feature>
<name>A0AAD5T2X1_9FUNG</name>
<feature type="transmembrane region" description="Helical" evidence="2">
    <location>
        <begin position="451"/>
        <end position="472"/>
    </location>
</feature>
<feature type="compositionally biased region" description="Low complexity" evidence="1">
    <location>
        <begin position="169"/>
        <end position="190"/>
    </location>
</feature>
<feature type="region of interest" description="Disordered" evidence="1">
    <location>
        <begin position="724"/>
        <end position="789"/>
    </location>
</feature>
<keyword evidence="2" id="KW-0812">Transmembrane</keyword>
<protein>
    <submittedName>
        <fullName evidence="3">Uncharacterized protein</fullName>
    </submittedName>
</protein>